<comment type="caution">
    <text evidence="5">The sequence shown here is derived from an EMBL/GenBank/DDBJ whole genome shotgun (WGS) entry which is preliminary data.</text>
</comment>
<dbReference type="RefSeq" id="WP_166579557.1">
    <property type="nucleotide sequence ID" value="NZ_JASHIF010000019.1"/>
</dbReference>
<dbReference type="NCBIfam" id="TIGR03709">
    <property type="entry name" value="PPK2_rel_1"/>
    <property type="match status" value="1"/>
</dbReference>
<proteinExistence type="inferred from homology"/>
<keyword evidence="3 5" id="KW-0418">Kinase</keyword>
<dbReference type="SUPFAM" id="SSF52540">
    <property type="entry name" value="P-loop containing nucleoside triphosphate hydrolases"/>
    <property type="match status" value="1"/>
</dbReference>
<keyword evidence="6" id="KW-1185">Reference proteome</keyword>
<dbReference type="PANTHER" id="PTHR34383:SF3">
    <property type="entry name" value="POLYPHOSPHATE:AMP PHOSPHOTRANSFERASE"/>
    <property type="match status" value="1"/>
</dbReference>
<organism evidence="5 6">
    <name type="scientific">Flectobacillus roseus</name>
    <dbReference type="NCBI Taxonomy" id="502259"/>
    <lineage>
        <taxon>Bacteria</taxon>
        <taxon>Pseudomonadati</taxon>
        <taxon>Bacteroidota</taxon>
        <taxon>Cytophagia</taxon>
        <taxon>Cytophagales</taxon>
        <taxon>Flectobacillaceae</taxon>
        <taxon>Flectobacillus</taxon>
    </lineage>
</organism>
<keyword evidence="2" id="KW-0808">Transferase</keyword>
<dbReference type="InterPro" id="IPR022488">
    <property type="entry name" value="PPK2-related"/>
</dbReference>
<evidence type="ECO:0000313" key="6">
    <source>
        <dbReference type="Proteomes" id="UP001236507"/>
    </source>
</evidence>
<comment type="similarity">
    <text evidence="1">Belongs to the polyphosphate kinase 2 (PPK2) family. Class I subfamily.</text>
</comment>
<dbReference type="Proteomes" id="UP001236507">
    <property type="component" value="Unassembled WGS sequence"/>
</dbReference>
<dbReference type="Gene3D" id="3.40.50.300">
    <property type="entry name" value="P-loop containing nucleotide triphosphate hydrolases"/>
    <property type="match status" value="1"/>
</dbReference>
<protein>
    <submittedName>
        <fullName evidence="5">Polyphosphate kinase 2 family protein</fullName>
    </submittedName>
</protein>
<dbReference type="InterPro" id="IPR027417">
    <property type="entry name" value="P-loop_NTPase"/>
</dbReference>
<evidence type="ECO:0000256" key="2">
    <source>
        <dbReference type="ARBA" id="ARBA00022679"/>
    </source>
</evidence>
<evidence type="ECO:0000256" key="1">
    <source>
        <dbReference type="ARBA" id="ARBA00009924"/>
    </source>
</evidence>
<evidence type="ECO:0000256" key="3">
    <source>
        <dbReference type="ARBA" id="ARBA00022777"/>
    </source>
</evidence>
<dbReference type="Pfam" id="PF03976">
    <property type="entry name" value="PPK2"/>
    <property type="match status" value="1"/>
</dbReference>
<dbReference type="InterPro" id="IPR022300">
    <property type="entry name" value="PPK2-rel_1"/>
</dbReference>
<evidence type="ECO:0000259" key="4">
    <source>
        <dbReference type="Pfam" id="PF03976"/>
    </source>
</evidence>
<gene>
    <name evidence="5" type="ORF">QM524_19520</name>
</gene>
<name>A0ABT6YE76_9BACT</name>
<dbReference type="EMBL" id="JASHIF010000019">
    <property type="protein sequence ID" value="MDI9861418.1"/>
    <property type="molecule type" value="Genomic_DNA"/>
</dbReference>
<reference evidence="5 6" key="1">
    <citation type="submission" date="2023-05" db="EMBL/GenBank/DDBJ databases">
        <title>Novel species of genus Flectobacillus isolated from stream in China.</title>
        <authorList>
            <person name="Lu H."/>
        </authorList>
    </citation>
    <scope>NUCLEOTIDE SEQUENCE [LARGE SCALE GENOMIC DNA]</scope>
    <source>
        <strain evidence="5 6">KCTC 42575</strain>
    </source>
</reference>
<accession>A0ABT6YE76</accession>
<evidence type="ECO:0000313" key="5">
    <source>
        <dbReference type="EMBL" id="MDI9861418.1"/>
    </source>
</evidence>
<dbReference type="InterPro" id="IPR016898">
    <property type="entry name" value="Polyphosphate_phosphotransfera"/>
</dbReference>
<dbReference type="PANTHER" id="PTHR34383">
    <property type="entry name" value="POLYPHOSPHATE:AMP PHOSPHOTRANSFERASE-RELATED"/>
    <property type="match status" value="1"/>
</dbReference>
<dbReference type="PIRSF" id="PIRSF028756">
    <property type="entry name" value="PPK2_prd"/>
    <property type="match status" value="1"/>
</dbReference>
<feature type="domain" description="Polyphosphate kinase-2-related" evidence="4">
    <location>
        <begin position="31"/>
        <end position="268"/>
    </location>
</feature>
<sequence>MAKPEMKDFSFDGNGNFSIKKLPTKIEDLYVDEADYLAQLSELHKKIDKLQSRMYAHGRYGMVIIFQALDAAGKDGTIKAVFSGINPAGIVVHSFKRPSAEELDHDFMWRSMLKMPQRGQLAIHNRSYYEEVLVVKVHPSILLEGQRLPEDQTKNLEKVWEERYDSIKHYEKHLHQNGFEVVKFFLNVSKKEQSKRLIERIEDPDKNWKFEEQDVKERAFWKEYHEAYQELVDQTATEHSPWYVIPADDKKNMRLMVAQVIHDRLSKLKMEYPASSPERHEFLQSLIATIKKQEAED</sequence>
<dbReference type="GO" id="GO:0016301">
    <property type="term" value="F:kinase activity"/>
    <property type="evidence" value="ECO:0007669"/>
    <property type="project" value="UniProtKB-KW"/>
</dbReference>